<dbReference type="EMBL" id="QDHA01000068">
    <property type="protein sequence ID" value="RCJ05621.1"/>
    <property type="molecule type" value="Genomic_DNA"/>
</dbReference>
<evidence type="ECO:0000313" key="2">
    <source>
        <dbReference type="Proteomes" id="UP000253501"/>
    </source>
</evidence>
<name>A0A367PCL4_CUPNE</name>
<accession>A0A367PCL4</accession>
<organism evidence="1 2">
    <name type="scientific">Cupriavidus necator</name>
    <name type="common">Alcaligenes eutrophus</name>
    <name type="synonym">Ralstonia eutropha</name>
    <dbReference type="NCBI Taxonomy" id="106590"/>
    <lineage>
        <taxon>Bacteria</taxon>
        <taxon>Pseudomonadati</taxon>
        <taxon>Pseudomonadota</taxon>
        <taxon>Betaproteobacteria</taxon>
        <taxon>Burkholderiales</taxon>
        <taxon>Burkholderiaceae</taxon>
        <taxon>Cupriavidus</taxon>
    </lineage>
</organism>
<reference evidence="1 2" key="1">
    <citation type="submission" date="2018-04" db="EMBL/GenBank/DDBJ databases">
        <title>Cupriavidus necator CR12 genome sequencing and assembly.</title>
        <authorList>
            <person name="Ben Fekih I."/>
            <person name="Mazhar H.S."/>
            <person name="Bello S.K."/>
            <person name="Rensing C."/>
        </authorList>
    </citation>
    <scope>NUCLEOTIDE SEQUENCE [LARGE SCALE GENOMIC DNA]</scope>
    <source>
        <strain evidence="1 2">CR12</strain>
    </source>
</reference>
<evidence type="ECO:0000313" key="1">
    <source>
        <dbReference type="EMBL" id="RCJ05621.1"/>
    </source>
</evidence>
<protein>
    <submittedName>
        <fullName evidence="1">Uncharacterized protein</fullName>
    </submittedName>
</protein>
<proteinExistence type="predicted"/>
<comment type="caution">
    <text evidence="1">The sequence shown here is derived from an EMBL/GenBank/DDBJ whole genome shotgun (WGS) entry which is preliminary data.</text>
</comment>
<dbReference type="Proteomes" id="UP000253501">
    <property type="component" value="Unassembled WGS sequence"/>
</dbReference>
<gene>
    <name evidence="1" type="ORF">DDK22_25515</name>
</gene>
<sequence length="89" mass="9808">MIREVARQCSIAGRNQHFLLLQHMAGPFTATEVLPAAHRVRLGYRGKDPSDIASSTGLALTGCGHFGYERGQMDERQDFASDLSPRCEC</sequence>
<dbReference type="AlphaFoldDB" id="A0A367PCL4"/>